<reference evidence="3 4" key="1">
    <citation type="journal article" date="2014" name="Agronomy (Basel)">
        <title>A Draft Genome Sequence for Ensete ventricosum, the Drought-Tolerant Tree Against Hunger.</title>
        <authorList>
            <person name="Harrison J."/>
            <person name="Moore K.A."/>
            <person name="Paszkiewicz K."/>
            <person name="Jones T."/>
            <person name="Grant M."/>
            <person name="Ambacheew D."/>
            <person name="Muzemil S."/>
            <person name="Studholme D.J."/>
        </authorList>
    </citation>
    <scope>NUCLEOTIDE SEQUENCE [LARGE SCALE GENOMIC DNA]</scope>
</reference>
<gene>
    <name evidence="3" type="ORF">B296_00022146</name>
</gene>
<sequence>MPNLELRRLAHAPLSHVFHRPSASAIRTASSPREALRLFTLRVRRRQGLQDDPFETHAAVFALKSCFFHAPLAALLPHLHAYLVKTNLCSHVHVASALLHAYALSSPVCARALFDEIPHRNVVTENTMLACLARGDDLSAARTLFNAMPEKDIATWSIMIGAYMERGQRGIGLALFRDMMSDGHPKPDPLMLVTLLAGCSRAGSLRLMGRSIHAYAEKNGMEISVQLGTSLIDAYAKSGCLKSAFHVFERIPERDVMHWTAMICGLATHGHGDDAVAFFEKMREAGVRPNEITFTGVLNACCHAGLIEEGRRYYVSMVEEFGYEPGIQHYGCMVDLFAKAGRLEEAYKIIENMRVEPNIVVWTCFLAACRKHKNFEIAKKGLEKVLSMAVPDDDGGVYTLISDLYALGGKWNDVERVRRLMDENFVKKKRGSSFIDLRGTKKTLVAATMK</sequence>
<evidence type="ECO:0000313" key="3">
    <source>
        <dbReference type="EMBL" id="RRT60431.1"/>
    </source>
</evidence>
<keyword evidence="1" id="KW-0677">Repeat</keyword>
<dbReference type="Pfam" id="PF13041">
    <property type="entry name" value="PPR_2"/>
    <property type="match status" value="1"/>
</dbReference>
<protein>
    <recommendedName>
        <fullName evidence="5">Pentacotripeptide-repeat region of PRORP domain-containing protein</fullName>
    </recommendedName>
</protein>
<proteinExistence type="predicted"/>
<name>A0A426Z8Z8_ENSVE</name>
<dbReference type="PROSITE" id="PS51375">
    <property type="entry name" value="PPR"/>
    <property type="match status" value="3"/>
</dbReference>
<dbReference type="GO" id="GO:0003723">
    <property type="term" value="F:RNA binding"/>
    <property type="evidence" value="ECO:0007669"/>
    <property type="project" value="InterPro"/>
</dbReference>
<organism evidence="3 4">
    <name type="scientific">Ensete ventricosum</name>
    <name type="common">Abyssinian banana</name>
    <name type="synonym">Musa ensete</name>
    <dbReference type="NCBI Taxonomy" id="4639"/>
    <lineage>
        <taxon>Eukaryota</taxon>
        <taxon>Viridiplantae</taxon>
        <taxon>Streptophyta</taxon>
        <taxon>Embryophyta</taxon>
        <taxon>Tracheophyta</taxon>
        <taxon>Spermatophyta</taxon>
        <taxon>Magnoliopsida</taxon>
        <taxon>Liliopsida</taxon>
        <taxon>Zingiberales</taxon>
        <taxon>Musaceae</taxon>
        <taxon>Ensete</taxon>
    </lineage>
</organism>
<evidence type="ECO:0000256" key="2">
    <source>
        <dbReference type="PROSITE-ProRule" id="PRU00708"/>
    </source>
</evidence>
<evidence type="ECO:0000256" key="1">
    <source>
        <dbReference type="ARBA" id="ARBA00022737"/>
    </source>
</evidence>
<dbReference type="PANTHER" id="PTHR47926:SF452">
    <property type="entry name" value="PENTATRICOPEPTIDE REPEAT-CONTAINING PROTEIN"/>
    <property type="match status" value="1"/>
</dbReference>
<dbReference type="InterPro" id="IPR046848">
    <property type="entry name" value="E_motif"/>
</dbReference>
<evidence type="ECO:0000313" key="4">
    <source>
        <dbReference type="Proteomes" id="UP000287651"/>
    </source>
</evidence>
<comment type="caution">
    <text evidence="3">The sequence shown here is derived from an EMBL/GenBank/DDBJ whole genome shotgun (WGS) entry which is preliminary data.</text>
</comment>
<accession>A0A426Z8Z8</accession>
<dbReference type="Gene3D" id="1.25.40.10">
    <property type="entry name" value="Tetratricopeptide repeat domain"/>
    <property type="match status" value="3"/>
</dbReference>
<dbReference type="Pfam" id="PF20431">
    <property type="entry name" value="E_motif"/>
    <property type="match status" value="1"/>
</dbReference>
<evidence type="ECO:0008006" key="5">
    <source>
        <dbReference type="Google" id="ProtNLM"/>
    </source>
</evidence>
<feature type="repeat" description="PPR" evidence="2">
    <location>
        <begin position="255"/>
        <end position="289"/>
    </location>
</feature>
<dbReference type="NCBIfam" id="TIGR00756">
    <property type="entry name" value="PPR"/>
    <property type="match status" value="4"/>
</dbReference>
<dbReference type="FunFam" id="1.25.40.10:FF:000790">
    <property type="entry name" value="Pentatricopeptide repeat-containing protein"/>
    <property type="match status" value="1"/>
</dbReference>
<feature type="repeat" description="PPR" evidence="2">
    <location>
        <begin position="152"/>
        <end position="186"/>
    </location>
</feature>
<dbReference type="InterPro" id="IPR011990">
    <property type="entry name" value="TPR-like_helical_dom_sf"/>
</dbReference>
<dbReference type="InterPro" id="IPR002885">
    <property type="entry name" value="PPR_rpt"/>
</dbReference>
<dbReference type="Pfam" id="PF01535">
    <property type="entry name" value="PPR"/>
    <property type="match status" value="3"/>
</dbReference>
<dbReference type="AlphaFoldDB" id="A0A426Z8Z8"/>
<dbReference type="GO" id="GO:0009451">
    <property type="term" value="P:RNA modification"/>
    <property type="evidence" value="ECO:0007669"/>
    <property type="project" value="InterPro"/>
</dbReference>
<dbReference type="Proteomes" id="UP000287651">
    <property type="component" value="Unassembled WGS sequence"/>
</dbReference>
<dbReference type="PANTHER" id="PTHR47926">
    <property type="entry name" value="PENTATRICOPEPTIDE REPEAT-CONTAINING PROTEIN"/>
    <property type="match status" value="1"/>
</dbReference>
<dbReference type="EMBL" id="AMZH03007792">
    <property type="protein sequence ID" value="RRT60431.1"/>
    <property type="molecule type" value="Genomic_DNA"/>
</dbReference>
<dbReference type="InterPro" id="IPR046960">
    <property type="entry name" value="PPR_At4g14850-like_plant"/>
</dbReference>
<feature type="repeat" description="PPR" evidence="2">
    <location>
        <begin position="290"/>
        <end position="325"/>
    </location>
</feature>